<name>A0A3B0W460_9ZZZZ</name>
<dbReference type="InterPro" id="IPR051262">
    <property type="entry name" value="SMP-30/CGR1_Lactonase"/>
</dbReference>
<evidence type="ECO:0000313" key="3">
    <source>
        <dbReference type="EMBL" id="VAW44059.1"/>
    </source>
</evidence>
<dbReference type="InterPro" id="IPR011042">
    <property type="entry name" value="6-blade_b-propeller_TolB-like"/>
</dbReference>
<dbReference type="GO" id="GO:0004341">
    <property type="term" value="F:gluconolactonase activity"/>
    <property type="evidence" value="ECO:0007669"/>
    <property type="project" value="UniProtKB-EC"/>
</dbReference>
<dbReference type="Gene3D" id="2.120.10.30">
    <property type="entry name" value="TolB, C-terminal domain"/>
    <property type="match status" value="1"/>
</dbReference>
<feature type="domain" description="SMP-30/Gluconolactonase/LRE-like region" evidence="2">
    <location>
        <begin position="271"/>
        <end position="513"/>
    </location>
</feature>
<organism evidence="3">
    <name type="scientific">hydrothermal vent metagenome</name>
    <dbReference type="NCBI Taxonomy" id="652676"/>
    <lineage>
        <taxon>unclassified sequences</taxon>
        <taxon>metagenomes</taxon>
        <taxon>ecological metagenomes</taxon>
    </lineage>
</organism>
<gene>
    <name evidence="3" type="ORF">MNBD_GAMMA02-525</name>
</gene>
<reference evidence="3" key="1">
    <citation type="submission" date="2018-06" db="EMBL/GenBank/DDBJ databases">
        <authorList>
            <person name="Zhirakovskaya E."/>
        </authorList>
    </citation>
    <scope>NUCLEOTIDE SEQUENCE</scope>
</reference>
<dbReference type="PANTHER" id="PTHR47572">
    <property type="entry name" value="LIPOPROTEIN-RELATED"/>
    <property type="match status" value="1"/>
</dbReference>
<dbReference type="InterPro" id="IPR013658">
    <property type="entry name" value="SGL"/>
</dbReference>
<proteinExistence type="predicted"/>
<accession>A0A3B0W460</accession>
<protein>
    <submittedName>
        <fullName evidence="3">Gluconolactonase</fullName>
        <ecNumber evidence="3">3.1.1.17</ecNumber>
    </submittedName>
</protein>
<dbReference type="PANTHER" id="PTHR47572:SF4">
    <property type="entry name" value="LACTONASE DRP35"/>
    <property type="match status" value="1"/>
</dbReference>
<sequence>MNKPIVLLVLITSAQAGDDVIFINGFELPSCVQGAMLFQEDFTAPDATDWNGFNQWQESGSEVALAEITNNQARLIPESSVYSLARMIHPVETLDAEATYSIYFENANTQGVGFYLRANGGYLQQTNPTGQGYGVFVERFAAQGAGIGLWYENDGVEISFIRFYDAAFEILDETEYRVRYQVFQESPTTTRLRARFWQAGTTEPNEWQVTYLDDFVPLQNTSGGILVDGWSTQQSGEIIPAIRVDDIEIKQLCNPLLGISSLQTLESGFEFAEGPVWREDHYLFSDITANTIYRWDDMQGLQVHTANSGNSNGLNLTLDGSLLAAENTLRRVSIDDGNGATTLLDTYQGDRFNSPNDLVMSDLGILYFTDPDYGLNGRPRELPFNGLFRYHPNTGLIAEYMGDQFNNKPNGVRLSPDQQTLYWNDSQAGRLNQMTVNPDGSLSNLTQIAESLIIPDGMCIDQSGNIYVATWNSAFEVFSPDGYHWGSIPTFETSTTNCTFGGAGLNTLFITTRTAIHRIFMNQ</sequence>
<dbReference type="SUPFAM" id="SSF63829">
    <property type="entry name" value="Calcium-dependent phosphotriesterase"/>
    <property type="match status" value="1"/>
</dbReference>
<dbReference type="EMBL" id="UOFA01000068">
    <property type="protein sequence ID" value="VAW44059.1"/>
    <property type="molecule type" value="Genomic_DNA"/>
</dbReference>
<evidence type="ECO:0000259" key="2">
    <source>
        <dbReference type="Pfam" id="PF08450"/>
    </source>
</evidence>
<dbReference type="Pfam" id="PF08450">
    <property type="entry name" value="SGL"/>
    <property type="match status" value="1"/>
</dbReference>
<keyword evidence="1 3" id="KW-0378">Hydrolase</keyword>
<evidence type="ECO:0000256" key="1">
    <source>
        <dbReference type="ARBA" id="ARBA00022801"/>
    </source>
</evidence>
<dbReference type="EC" id="3.1.1.17" evidence="3"/>
<dbReference type="AlphaFoldDB" id="A0A3B0W460"/>